<evidence type="ECO:0000313" key="2">
    <source>
        <dbReference type="EMBL" id="MBD2504236.1"/>
    </source>
</evidence>
<evidence type="ECO:0000259" key="1">
    <source>
        <dbReference type="Pfam" id="PF10047"/>
    </source>
</evidence>
<protein>
    <submittedName>
        <fullName evidence="2">DUF2281 domain-containing protein</fullName>
    </submittedName>
</protein>
<dbReference type="Pfam" id="PF10047">
    <property type="entry name" value="DUF2281"/>
    <property type="match status" value="1"/>
</dbReference>
<evidence type="ECO:0000313" key="3">
    <source>
        <dbReference type="Proteomes" id="UP000661112"/>
    </source>
</evidence>
<sequence>MTSQVVDTTSELIAKLQTLPPEKLQQVLDFVEFLAQKYTQPQEIEQQPEKRVLGLHQGQIWMSDDFNDPLPDEFWLGEGEI</sequence>
<comment type="caution">
    <text evidence="2">The sequence shown here is derived from an EMBL/GenBank/DDBJ whole genome shotgun (WGS) entry which is preliminary data.</text>
</comment>
<reference evidence="2 3" key="1">
    <citation type="journal article" date="2020" name="ISME J.">
        <title>Comparative genomics reveals insights into cyanobacterial evolution and habitat adaptation.</title>
        <authorList>
            <person name="Chen M.Y."/>
            <person name="Teng W.K."/>
            <person name="Zhao L."/>
            <person name="Hu C.X."/>
            <person name="Zhou Y.K."/>
            <person name="Han B.P."/>
            <person name="Song L.R."/>
            <person name="Shu W.S."/>
        </authorList>
    </citation>
    <scope>NUCLEOTIDE SEQUENCE [LARGE SCALE GENOMIC DNA]</scope>
    <source>
        <strain evidence="2 3">FACHB-119</strain>
    </source>
</reference>
<dbReference type="RefSeq" id="WP_190477823.1">
    <property type="nucleotide sequence ID" value="NZ_JACJSG010000047.1"/>
</dbReference>
<keyword evidence="3" id="KW-1185">Reference proteome</keyword>
<dbReference type="InterPro" id="IPR018739">
    <property type="entry name" value="DUF2281"/>
</dbReference>
<organism evidence="2 3">
    <name type="scientific">Anabaena azotica FACHB-119</name>
    <dbReference type="NCBI Taxonomy" id="947527"/>
    <lineage>
        <taxon>Bacteria</taxon>
        <taxon>Bacillati</taxon>
        <taxon>Cyanobacteriota</taxon>
        <taxon>Cyanophyceae</taxon>
        <taxon>Nostocales</taxon>
        <taxon>Nostocaceae</taxon>
        <taxon>Anabaena</taxon>
        <taxon>Anabaena azotica</taxon>
    </lineage>
</organism>
<proteinExistence type="predicted"/>
<name>A0ABR8DCD1_9NOST</name>
<dbReference type="EMBL" id="JACJSG010000047">
    <property type="protein sequence ID" value="MBD2504236.1"/>
    <property type="molecule type" value="Genomic_DNA"/>
</dbReference>
<feature type="domain" description="DUF2281" evidence="1">
    <location>
        <begin position="11"/>
        <end position="71"/>
    </location>
</feature>
<dbReference type="Proteomes" id="UP000661112">
    <property type="component" value="Unassembled WGS sequence"/>
</dbReference>
<accession>A0ABR8DCD1</accession>
<gene>
    <name evidence="2" type="ORF">H6G83_27100</name>
</gene>